<feature type="domain" description="GH15-like" evidence="1">
    <location>
        <begin position="228"/>
        <end position="595"/>
    </location>
</feature>
<name>A0A3Q9BWR3_9ACTN</name>
<feature type="domain" description="Trehalase-like N-terminal" evidence="2">
    <location>
        <begin position="5"/>
        <end position="185"/>
    </location>
</feature>
<dbReference type="Proteomes" id="UP000280197">
    <property type="component" value="Chromosome"/>
</dbReference>
<dbReference type="SUPFAM" id="SSF48208">
    <property type="entry name" value="Six-hairpin glycosidases"/>
    <property type="match status" value="1"/>
</dbReference>
<keyword evidence="4" id="KW-1185">Reference proteome</keyword>
<evidence type="ECO:0000259" key="1">
    <source>
        <dbReference type="Pfam" id="PF00723"/>
    </source>
</evidence>
<evidence type="ECO:0000313" key="4">
    <source>
        <dbReference type="Proteomes" id="UP000280197"/>
    </source>
</evidence>
<dbReference type="EMBL" id="CP034463">
    <property type="protein sequence ID" value="AZP15231.1"/>
    <property type="molecule type" value="Genomic_DNA"/>
</dbReference>
<dbReference type="Gene3D" id="1.50.10.10">
    <property type="match status" value="1"/>
</dbReference>
<dbReference type="GO" id="GO:0005975">
    <property type="term" value="P:carbohydrate metabolic process"/>
    <property type="evidence" value="ECO:0007669"/>
    <property type="project" value="InterPro"/>
</dbReference>
<dbReference type="RefSeq" id="WP_126269613.1">
    <property type="nucleotide sequence ID" value="NZ_CP034463.1"/>
</dbReference>
<reference evidence="3 4" key="1">
    <citation type="submission" date="2018-12" db="EMBL/GenBank/DDBJ databases">
        <authorList>
            <person name="Li K."/>
        </authorList>
    </citation>
    <scope>NUCLEOTIDE SEQUENCE [LARGE SCALE GENOMIC DNA]</scope>
    <source>
        <strain evidence="4">CR22</strain>
    </source>
</reference>
<dbReference type="InterPro" id="IPR011613">
    <property type="entry name" value="GH15-like"/>
</dbReference>
<gene>
    <name evidence="3" type="ORF">EJC51_03400</name>
</gene>
<dbReference type="Pfam" id="PF19291">
    <property type="entry name" value="TREH_N"/>
    <property type="match status" value="1"/>
</dbReference>
<dbReference type="AlphaFoldDB" id="A0A3Q9BWR3"/>
<sequence length="606" mass="66960">MRRYPPIADHGMVGDLQTAALVSSEGTVDWLCAPRFDSPSVFASLLDHDRGGHFSVRADTPRPPVQLYLQDTAVLVTRFLAEDGVGEVVDFMPVESTSRPEGRHRLVRVLRVTRGRVRFALECRPRFDYGRAGHRLDLTEEAARFDAPGAQATVQSVGPVTWRGDGDDLRGEATLGPDDFAAVVLTVGDPDDAAPPPLSRADVVTLYEQTRDFWHAWVRRSRYRGRWQDMVNRAAITLKLLTYAPTGAPVAAPTMGLPEQIGGGRNWDYRYTWVRDGSMSVGALLGLGYLEEAHAFRDWLGERIRAGGTVSGEPLQIMYRIDGDPDLPEEVLDHWEGYRGSAPVRVGNGAAGQLQLDIYGEAVLALSQAVEDAASAPPYDGWQSLAGVLDWLVKAWDRPDEGIWETRGGQKDFTYSRLMCWAAFDRGIRMARDFARPADLTGWITARDDILRQVMERGWSTDRRAFVQHYDATTLDASLLLMPSVGFIAPNDPRWLSTLDAMEEELVSDSLVYRYDPAASPDGLRGSEGTFSLCSFLYVNALARAGRLGQARYAFDKMLTYASHGGLFAEEVGPTGEQLGNFPQAFTHLALITAALSLDEQMDAAR</sequence>
<dbReference type="InterPro" id="IPR045582">
    <property type="entry name" value="Trehalase-like_N"/>
</dbReference>
<evidence type="ECO:0000259" key="2">
    <source>
        <dbReference type="Pfam" id="PF19291"/>
    </source>
</evidence>
<protein>
    <submittedName>
        <fullName evidence="3">Glycoside hydrolase family 15 protein</fullName>
    </submittedName>
</protein>
<evidence type="ECO:0000313" key="3">
    <source>
        <dbReference type="EMBL" id="AZP15231.1"/>
    </source>
</evidence>
<accession>A0A3Q9BWR3</accession>
<dbReference type="KEGG" id="saqu:EJC51_03400"/>
<dbReference type="InterPro" id="IPR012341">
    <property type="entry name" value="6hp_glycosidase-like_sf"/>
</dbReference>
<keyword evidence="3" id="KW-0378">Hydrolase</keyword>
<dbReference type="PANTHER" id="PTHR31616">
    <property type="entry name" value="TREHALASE"/>
    <property type="match status" value="1"/>
</dbReference>
<dbReference type="GO" id="GO:0004553">
    <property type="term" value="F:hydrolase activity, hydrolyzing O-glycosyl compounds"/>
    <property type="evidence" value="ECO:0007669"/>
    <property type="project" value="UniProtKB-ARBA"/>
</dbReference>
<proteinExistence type="predicted"/>
<dbReference type="Pfam" id="PF00723">
    <property type="entry name" value="Glyco_hydro_15"/>
    <property type="match status" value="1"/>
</dbReference>
<organism evidence="3 4">
    <name type="scientific">Streptomyces aquilus</name>
    <dbReference type="NCBI Taxonomy" id="2548456"/>
    <lineage>
        <taxon>Bacteria</taxon>
        <taxon>Bacillati</taxon>
        <taxon>Actinomycetota</taxon>
        <taxon>Actinomycetes</taxon>
        <taxon>Kitasatosporales</taxon>
        <taxon>Streptomycetaceae</taxon>
        <taxon>Streptomyces</taxon>
    </lineage>
</organism>
<dbReference type="PANTHER" id="PTHR31616:SF0">
    <property type="entry name" value="GLUCAN 1,4-ALPHA-GLUCOSIDASE"/>
    <property type="match status" value="1"/>
</dbReference>
<dbReference type="InterPro" id="IPR008928">
    <property type="entry name" value="6-hairpin_glycosidase_sf"/>
</dbReference>